<comment type="caution">
    <text evidence="3">The sequence shown here is derived from an EMBL/GenBank/DDBJ whole genome shotgun (WGS) entry which is preliminary data.</text>
</comment>
<keyword evidence="2" id="KW-0732">Signal</keyword>
<feature type="region of interest" description="Disordered" evidence="1">
    <location>
        <begin position="121"/>
        <end position="147"/>
    </location>
</feature>
<proteinExistence type="predicted"/>
<feature type="signal peptide" evidence="2">
    <location>
        <begin position="1"/>
        <end position="24"/>
    </location>
</feature>
<name>A0ABN2C939_9MICO</name>
<sequence>MRRTQSLTLRAGATGLLALLAACSQPEPCACSVAPISDSLMPVGVASPQEPGQGTVRPSTLVEGDTRITDIVWDEWGAENITARGTIDGRRVTLRLVAAPCAGRDRYVALTYGTSAEFDKGGTTTLRMCEDPPSTPGSPTSTDSPTT</sequence>
<protein>
    <submittedName>
        <fullName evidence="3">Uncharacterized protein</fullName>
    </submittedName>
</protein>
<feature type="chain" id="PRO_5047003940" evidence="2">
    <location>
        <begin position="25"/>
        <end position="147"/>
    </location>
</feature>
<gene>
    <name evidence="3" type="ORF">GCM10009762_29300</name>
</gene>
<accession>A0ABN2C939</accession>
<dbReference type="RefSeq" id="WP_346031069.1">
    <property type="nucleotide sequence ID" value="NZ_BAAANV010000069.1"/>
</dbReference>
<organism evidence="3 4">
    <name type="scientific">Dermacoccus barathri</name>
    <dbReference type="NCBI Taxonomy" id="322601"/>
    <lineage>
        <taxon>Bacteria</taxon>
        <taxon>Bacillati</taxon>
        <taxon>Actinomycetota</taxon>
        <taxon>Actinomycetes</taxon>
        <taxon>Micrococcales</taxon>
        <taxon>Dermacoccaceae</taxon>
        <taxon>Dermacoccus</taxon>
    </lineage>
</organism>
<dbReference type="Proteomes" id="UP001501288">
    <property type="component" value="Unassembled WGS sequence"/>
</dbReference>
<evidence type="ECO:0000256" key="2">
    <source>
        <dbReference type="SAM" id="SignalP"/>
    </source>
</evidence>
<evidence type="ECO:0000313" key="4">
    <source>
        <dbReference type="Proteomes" id="UP001501288"/>
    </source>
</evidence>
<dbReference type="EMBL" id="BAAANV010000069">
    <property type="protein sequence ID" value="GAA1554711.1"/>
    <property type="molecule type" value="Genomic_DNA"/>
</dbReference>
<evidence type="ECO:0000256" key="1">
    <source>
        <dbReference type="SAM" id="MobiDB-lite"/>
    </source>
</evidence>
<feature type="compositionally biased region" description="Low complexity" evidence="1">
    <location>
        <begin position="137"/>
        <end position="147"/>
    </location>
</feature>
<keyword evidence="4" id="KW-1185">Reference proteome</keyword>
<dbReference type="PROSITE" id="PS51257">
    <property type="entry name" value="PROKAR_LIPOPROTEIN"/>
    <property type="match status" value="1"/>
</dbReference>
<reference evidence="3 4" key="1">
    <citation type="journal article" date="2019" name="Int. J. Syst. Evol. Microbiol.">
        <title>The Global Catalogue of Microorganisms (GCM) 10K type strain sequencing project: providing services to taxonomists for standard genome sequencing and annotation.</title>
        <authorList>
            <consortium name="The Broad Institute Genomics Platform"/>
            <consortium name="The Broad Institute Genome Sequencing Center for Infectious Disease"/>
            <person name="Wu L."/>
            <person name="Ma J."/>
        </authorList>
    </citation>
    <scope>NUCLEOTIDE SEQUENCE [LARGE SCALE GENOMIC DNA]</scope>
    <source>
        <strain evidence="3 4">JCM 14588</strain>
    </source>
</reference>
<evidence type="ECO:0000313" key="3">
    <source>
        <dbReference type="EMBL" id="GAA1554711.1"/>
    </source>
</evidence>